<protein>
    <submittedName>
        <fullName evidence="1">Uncharacterized protein</fullName>
    </submittedName>
</protein>
<evidence type="ECO:0000313" key="1">
    <source>
        <dbReference type="EMBL" id="ETR66693.1"/>
    </source>
</evidence>
<reference evidence="2" key="1">
    <citation type="submission" date="2012-11" db="EMBL/GenBank/DDBJ databases">
        <authorList>
            <person name="Lucero-Rivera Y.E."/>
            <person name="Tovar-Ramirez D."/>
        </authorList>
    </citation>
    <scope>NUCLEOTIDE SEQUENCE [LARGE SCALE GENOMIC DNA]</scope>
    <source>
        <strain evidence="2">Araruama</strain>
    </source>
</reference>
<sequence length="371" mass="42286">MPDGIYILNAFIDDQEADLLQNAYLPYTTITHISVSSGQTITMNDLYLSIPDLNANYLPDWWEQSYTNVGPATNDDDHDGYSNRFEYENRTNPFERDAAYYFRGYSETTDTRTRMLTLFSSPGMPAATLGDAFQFRLFLQKTEGLEMNLPLQLFVHFDSSVLQFYQFNSFVGEPSGYTIKNEQESQADSDPETDRVIEIRWSNNQFQSRYIYPESICSLAYTVINLNDSMPDEMITRINFSTSTDYTCDTHSVSIKNLDFSYDIDGNGKADALTDGLLLLHYMADSSKEYTNLSAINATRTKTLAYLNRASKYHLDIDGNGDIDFLTDGLLILRYLFNFDGDALCNGVIGESSLRRLPVDIEAYILRFTPE</sequence>
<dbReference type="AlphaFoldDB" id="A0A1V1NVV4"/>
<accession>A0A1V1NVV4</accession>
<organism evidence="1 2">
    <name type="scientific">Candidatus Magnetoglobus multicellularis str. Araruama</name>
    <dbReference type="NCBI Taxonomy" id="890399"/>
    <lineage>
        <taxon>Bacteria</taxon>
        <taxon>Pseudomonadati</taxon>
        <taxon>Thermodesulfobacteriota</taxon>
        <taxon>Desulfobacteria</taxon>
        <taxon>Desulfobacterales</taxon>
        <taxon>Desulfobacteraceae</taxon>
        <taxon>Candidatus Magnetoglobus</taxon>
    </lineage>
</organism>
<dbReference type="Proteomes" id="UP000189670">
    <property type="component" value="Unassembled WGS sequence"/>
</dbReference>
<dbReference type="EMBL" id="ATBP01001810">
    <property type="protein sequence ID" value="ETR66693.1"/>
    <property type="molecule type" value="Genomic_DNA"/>
</dbReference>
<proteinExistence type="predicted"/>
<evidence type="ECO:0000313" key="2">
    <source>
        <dbReference type="Proteomes" id="UP000189670"/>
    </source>
</evidence>
<name>A0A1V1NVV4_9BACT</name>
<comment type="caution">
    <text evidence="1">The sequence shown here is derived from an EMBL/GenBank/DDBJ whole genome shotgun (WGS) entry which is preliminary data.</text>
</comment>
<gene>
    <name evidence="1" type="ORF">OMM_05532</name>
</gene>